<organism evidence="5 6">
    <name type="scientific">Lentibacillus cibarius</name>
    <dbReference type="NCBI Taxonomy" id="2583219"/>
    <lineage>
        <taxon>Bacteria</taxon>
        <taxon>Bacillati</taxon>
        <taxon>Bacillota</taxon>
        <taxon>Bacilli</taxon>
        <taxon>Bacillales</taxon>
        <taxon>Bacillaceae</taxon>
        <taxon>Lentibacillus</taxon>
    </lineage>
</organism>
<evidence type="ECO:0000256" key="1">
    <source>
        <dbReference type="ARBA" id="ARBA00022729"/>
    </source>
</evidence>
<dbReference type="CDD" id="cd00118">
    <property type="entry name" value="LysM"/>
    <property type="match status" value="1"/>
</dbReference>
<dbReference type="PROSITE" id="PS51782">
    <property type="entry name" value="LYSM"/>
    <property type="match status" value="1"/>
</dbReference>
<reference evidence="5 6" key="1">
    <citation type="submission" date="2019-07" db="EMBL/GenBank/DDBJ databases">
        <title>Genomic analysis of Lentibacillus sp. NKC851-2.</title>
        <authorList>
            <person name="Oh Y.J."/>
        </authorList>
    </citation>
    <scope>NUCLEOTIDE SEQUENCE [LARGE SCALE GENOMIC DNA]</scope>
    <source>
        <strain evidence="5 6">NKC851-2</strain>
    </source>
</reference>
<feature type="signal peptide" evidence="3">
    <location>
        <begin position="1"/>
        <end position="24"/>
    </location>
</feature>
<evidence type="ECO:0000256" key="2">
    <source>
        <dbReference type="SAM" id="MobiDB-lite"/>
    </source>
</evidence>
<gene>
    <name evidence="5" type="ORF">FH966_03460</name>
</gene>
<dbReference type="EMBL" id="VJMZ01000001">
    <property type="protein sequence ID" value="TRM10852.1"/>
    <property type="molecule type" value="Genomic_DNA"/>
</dbReference>
<dbReference type="PANTHER" id="PTHR39160">
    <property type="entry name" value="CELL WALL-BINDING PROTEIN YOCH"/>
    <property type="match status" value="1"/>
</dbReference>
<feature type="compositionally biased region" description="Polar residues" evidence="2">
    <location>
        <begin position="144"/>
        <end position="155"/>
    </location>
</feature>
<dbReference type="Gene3D" id="3.10.350.10">
    <property type="entry name" value="LysM domain"/>
    <property type="match status" value="2"/>
</dbReference>
<sequence length="256" mass="27609">MKKLAVSIVAAVSIAGVALTSVTAEEQSVEKGDNLWTIAETNHTTEEKQVDINEFKTTTIQPKQKLNLHQTYEVQRGDTLISIGKAYHVSVDNLKKWNELESNLIVIGQELDMKGVQIEQKKAAVASSHVANETTADQREKQAKQTSDSKQQPSKDNPKGKTVTVSATAYTADCDGCSGVTSTGVDLNANPNAKVIAVDPNVIPLGSEVYVEGYGYATAADIGSAIQGKRIDIHVPTKKKAYNWGVRTVDVTIVNK</sequence>
<dbReference type="Proteomes" id="UP000319280">
    <property type="component" value="Unassembled WGS sequence"/>
</dbReference>
<dbReference type="SUPFAM" id="SSF54106">
    <property type="entry name" value="LysM domain"/>
    <property type="match status" value="2"/>
</dbReference>
<dbReference type="AlphaFoldDB" id="A0A549YG33"/>
<protein>
    <submittedName>
        <fullName evidence="5">LysM peptidoglycan-binding domain-containing protein</fullName>
    </submittedName>
</protein>
<dbReference type="GO" id="GO:0009254">
    <property type="term" value="P:peptidoglycan turnover"/>
    <property type="evidence" value="ECO:0007669"/>
    <property type="project" value="InterPro"/>
</dbReference>
<comment type="caution">
    <text evidence="5">The sequence shown here is derived from an EMBL/GenBank/DDBJ whole genome shotgun (WGS) entry which is preliminary data.</text>
</comment>
<dbReference type="RefSeq" id="WP_142790088.1">
    <property type="nucleotide sequence ID" value="NZ_VJMZ01000001.1"/>
</dbReference>
<dbReference type="SMART" id="SM00257">
    <property type="entry name" value="LysM"/>
    <property type="match status" value="2"/>
</dbReference>
<dbReference type="InterPro" id="IPR036908">
    <property type="entry name" value="RlpA-like_sf"/>
</dbReference>
<name>A0A549YG33_9BACI</name>
<feature type="region of interest" description="Disordered" evidence="2">
    <location>
        <begin position="127"/>
        <end position="162"/>
    </location>
</feature>
<dbReference type="Pfam" id="PF06725">
    <property type="entry name" value="3D"/>
    <property type="match status" value="1"/>
</dbReference>
<evidence type="ECO:0000256" key="3">
    <source>
        <dbReference type="SAM" id="SignalP"/>
    </source>
</evidence>
<dbReference type="InterPro" id="IPR018392">
    <property type="entry name" value="LysM"/>
</dbReference>
<dbReference type="GO" id="GO:0019867">
    <property type="term" value="C:outer membrane"/>
    <property type="evidence" value="ECO:0007669"/>
    <property type="project" value="InterPro"/>
</dbReference>
<dbReference type="InterPro" id="IPR010611">
    <property type="entry name" value="3D_dom"/>
</dbReference>
<dbReference type="Pfam" id="PF01476">
    <property type="entry name" value="LysM"/>
    <property type="match status" value="2"/>
</dbReference>
<feature type="chain" id="PRO_5021888881" evidence="3">
    <location>
        <begin position="25"/>
        <end position="256"/>
    </location>
</feature>
<keyword evidence="1 3" id="KW-0732">Signal</keyword>
<evidence type="ECO:0000313" key="5">
    <source>
        <dbReference type="EMBL" id="TRM10852.1"/>
    </source>
</evidence>
<evidence type="ECO:0000313" key="6">
    <source>
        <dbReference type="Proteomes" id="UP000319280"/>
    </source>
</evidence>
<proteinExistence type="predicted"/>
<dbReference type="PANTHER" id="PTHR39160:SF6">
    <property type="entry name" value="CELL WALL-BINDING PROTEIN YOCH"/>
    <property type="match status" value="1"/>
</dbReference>
<accession>A0A549YG33</accession>
<keyword evidence="6" id="KW-1185">Reference proteome</keyword>
<feature type="domain" description="LysM" evidence="4">
    <location>
        <begin position="70"/>
        <end position="113"/>
    </location>
</feature>
<dbReference type="CDD" id="cd22786">
    <property type="entry name" value="DPBB_YuiC-like"/>
    <property type="match status" value="1"/>
</dbReference>
<dbReference type="InterPro" id="IPR051933">
    <property type="entry name" value="Resuscitation_pf_RpfB"/>
</dbReference>
<evidence type="ECO:0000259" key="4">
    <source>
        <dbReference type="PROSITE" id="PS51782"/>
    </source>
</evidence>
<dbReference type="SUPFAM" id="SSF50685">
    <property type="entry name" value="Barwin-like endoglucanases"/>
    <property type="match status" value="1"/>
</dbReference>
<dbReference type="InterPro" id="IPR036779">
    <property type="entry name" value="LysM_dom_sf"/>
</dbReference>
<dbReference type="GO" id="GO:0004553">
    <property type="term" value="F:hydrolase activity, hydrolyzing O-glycosyl compounds"/>
    <property type="evidence" value="ECO:0007669"/>
    <property type="project" value="InterPro"/>
</dbReference>